<dbReference type="Proteomes" id="UP000263268">
    <property type="component" value="Unassembled WGS sequence"/>
</dbReference>
<dbReference type="SUPFAM" id="SSF47413">
    <property type="entry name" value="lambda repressor-like DNA-binding domains"/>
    <property type="match status" value="1"/>
</dbReference>
<feature type="domain" description="HTH cro/C1-type" evidence="1">
    <location>
        <begin position="9"/>
        <end position="64"/>
    </location>
</feature>
<proteinExistence type="predicted"/>
<dbReference type="SMART" id="SM00530">
    <property type="entry name" value="HTH_XRE"/>
    <property type="match status" value="1"/>
</dbReference>
<feature type="non-terminal residue" evidence="2">
    <location>
        <position position="86"/>
    </location>
</feature>
<dbReference type="InterPro" id="IPR010982">
    <property type="entry name" value="Lambda_DNA-bd_dom_sf"/>
</dbReference>
<evidence type="ECO:0000313" key="3">
    <source>
        <dbReference type="Proteomes" id="UP000263268"/>
    </source>
</evidence>
<dbReference type="PROSITE" id="PS50943">
    <property type="entry name" value="HTH_CROC1"/>
    <property type="match status" value="1"/>
</dbReference>
<dbReference type="AlphaFoldDB" id="A0A3D6BPJ3"/>
<dbReference type="EMBL" id="DPRK01000101">
    <property type="protein sequence ID" value="HCY81162.1"/>
    <property type="molecule type" value="Genomic_DNA"/>
</dbReference>
<dbReference type="InterPro" id="IPR001387">
    <property type="entry name" value="Cro/C1-type_HTH"/>
</dbReference>
<sequence length="86" mass="10105">MSKTFAEVLKWLREKQNISKRALCSKINIPATTYHQYESGDSVPENIDFIKKIINYYSLYGPDLNIFLSAYFQSTLSERQKYVLDE</sequence>
<gene>
    <name evidence="2" type="ORF">DHV22_05910</name>
</gene>
<dbReference type="Pfam" id="PF01381">
    <property type="entry name" value="HTH_3"/>
    <property type="match status" value="1"/>
</dbReference>
<name>A0A3D6BPJ3_9FLAO</name>
<dbReference type="Gene3D" id="1.10.260.40">
    <property type="entry name" value="lambda repressor-like DNA-binding domains"/>
    <property type="match status" value="1"/>
</dbReference>
<organism evidence="2 3">
    <name type="scientific">Xanthomarina gelatinilytica</name>
    <dbReference type="NCBI Taxonomy" id="1137281"/>
    <lineage>
        <taxon>Bacteria</taxon>
        <taxon>Pseudomonadati</taxon>
        <taxon>Bacteroidota</taxon>
        <taxon>Flavobacteriia</taxon>
        <taxon>Flavobacteriales</taxon>
        <taxon>Flavobacteriaceae</taxon>
        <taxon>Xanthomarina</taxon>
    </lineage>
</organism>
<evidence type="ECO:0000313" key="2">
    <source>
        <dbReference type="EMBL" id="HCY81162.1"/>
    </source>
</evidence>
<comment type="caution">
    <text evidence="2">The sequence shown here is derived from an EMBL/GenBank/DDBJ whole genome shotgun (WGS) entry which is preliminary data.</text>
</comment>
<reference evidence="2 3" key="1">
    <citation type="journal article" date="2018" name="Nat. Biotechnol.">
        <title>A standardized bacterial taxonomy based on genome phylogeny substantially revises the tree of life.</title>
        <authorList>
            <person name="Parks D.H."/>
            <person name="Chuvochina M."/>
            <person name="Waite D.W."/>
            <person name="Rinke C."/>
            <person name="Skarshewski A."/>
            <person name="Chaumeil P.A."/>
            <person name="Hugenholtz P."/>
        </authorList>
    </citation>
    <scope>NUCLEOTIDE SEQUENCE [LARGE SCALE GENOMIC DNA]</scope>
    <source>
        <strain evidence="2">UBA10227</strain>
    </source>
</reference>
<evidence type="ECO:0000259" key="1">
    <source>
        <dbReference type="PROSITE" id="PS50943"/>
    </source>
</evidence>
<dbReference type="CDD" id="cd00093">
    <property type="entry name" value="HTH_XRE"/>
    <property type="match status" value="1"/>
</dbReference>
<accession>A0A3D6BPJ3</accession>
<protein>
    <recommendedName>
        <fullName evidence="1">HTH cro/C1-type domain-containing protein</fullName>
    </recommendedName>
</protein>
<dbReference type="GO" id="GO:0003677">
    <property type="term" value="F:DNA binding"/>
    <property type="evidence" value="ECO:0007669"/>
    <property type="project" value="InterPro"/>
</dbReference>